<feature type="compositionally biased region" description="Acidic residues" evidence="1">
    <location>
        <begin position="1"/>
        <end position="10"/>
    </location>
</feature>
<reference evidence="3" key="2">
    <citation type="submission" date="2025-08" db="UniProtKB">
        <authorList>
            <consortium name="RefSeq"/>
        </authorList>
    </citation>
    <scope>IDENTIFICATION</scope>
    <source>
        <strain evidence="3">MV-25-SWS-2005</strain>
        <tissue evidence="3">Whole body</tissue>
    </source>
</reference>
<gene>
    <name evidence="3" type="primary">LOC117183972</name>
</gene>
<evidence type="ECO:0000313" key="3">
    <source>
        <dbReference type="RefSeq" id="XP_033235619.1"/>
    </source>
</evidence>
<proteinExistence type="predicted"/>
<name>A0A6I8VYL5_DROPS</name>
<sequence length="138" mass="15365">MDGDPFEESDPASTKKQREQVLEVARQRPATNVAKSIVAYEEQPDLSILVVLLEEISKNSDYSTDLRLSTEYYGNHLLRLCKDRNVPRRVALGCGGSAIQSLGKIYADRVEYIGQTTEHINESMSSAQREASEKNTSG</sequence>
<accession>A0A6I8VYL5</accession>
<dbReference type="AlphaFoldDB" id="A0A6I8VYL5"/>
<feature type="region of interest" description="Disordered" evidence="1">
    <location>
        <begin position="1"/>
        <end position="24"/>
    </location>
</feature>
<evidence type="ECO:0000256" key="1">
    <source>
        <dbReference type="SAM" id="MobiDB-lite"/>
    </source>
</evidence>
<dbReference type="Bgee" id="FBgn0073212">
    <property type="expression patterns" value="Expressed in female reproductive system and 2 other cell types or tissues"/>
</dbReference>
<dbReference type="InParanoid" id="A0A6I8VYL5"/>
<dbReference type="Proteomes" id="UP000001819">
    <property type="component" value="Chromosome 2"/>
</dbReference>
<reference evidence="2" key="1">
    <citation type="submission" date="2024-06" db="UniProtKB">
        <authorList>
            <consortium name="RefSeq"/>
        </authorList>
    </citation>
    <scope>NUCLEOTIDE SEQUENCE [LARGE SCALE GENOMIC DNA]</scope>
    <source>
        <strain evidence="2">MV2-25</strain>
    </source>
</reference>
<dbReference type="KEGG" id="dpo:117183972"/>
<keyword evidence="2" id="KW-1185">Reference proteome</keyword>
<dbReference type="RefSeq" id="XP_033235619.1">
    <property type="nucleotide sequence ID" value="XM_033379728.1"/>
</dbReference>
<evidence type="ECO:0000313" key="2">
    <source>
        <dbReference type="Proteomes" id="UP000001819"/>
    </source>
</evidence>
<protein>
    <submittedName>
        <fullName evidence="3">Uncharacterized protein</fullName>
    </submittedName>
</protein>
<organism evidence="2 3">
    <name type="scientific">Drosophila pseudoobscura pseudoobscura</name>
    <name type="common">Fruit fly</name>
    <dbReference type="NCBI Taxonomy" id="46245"/>
    <lineage>
        <taxon>Eukaryota</taxon>
        <taxon>Metazoa</taxon>
        <taxon>Ecdysozoa</taxon>
        <taxon>Arthropoda</taxon>
        <taxon>Hexapoda</taxon>
        <taxon>Insecta</taxon>
        <taxon>Pterygota</taxon>
        <taxon>Neoptera</taxon>
        <taxon>Endopterygota</taxon>
        <taxon>Diptera</taxon>
        <taxon>Brachycera</taxon>
        <taxon>Muscomorpha</taxon>
        <taxon>Ephydroidea</taxon>
        <taxon>Drosophilidae</taxon>
        <taxon>Drosophila</taxon>
        <taxon>Sophophora</taxon>
    </lineage>
</organism>